<dbReference type="Proteomes" id="UP000501543">
    <property type="component" value="Segment"/>
</dbReference>
<name>A0A6H0X2M9_9CAUD</name>
<organism evidence="1 2">
    <name type="scientific">Klebsiella phage VLC5</name>
    <dbReference type="NCBI Taxonomy" id="2723742"/>
    <lineage>
        <taxon>Viruses</taxon>
        <taxon>Duplodnaviria</taxon>
        <taxon>Heunggongvirae</taxon>
        <taxon>Uroviricota</taxon>
        <taxon>Caudoviricetes</taxon>
        <taxon>Autographivirales</taxon>
        <taxon>Autoscriptoviridae</taxon>
        <taxon>Slopekvirinae</taxon>
        <taxon>Drulisvirus</taxon>
        <taxon>Drulisvirus VLC5</taxon>
    </lineage>
</organism>
<sequence length="53" mass="5443">MRKFIAYVLSVPALVLLVAGLAVMALALGVVGGAKGVSVLTRAMRAFADNLKV</sequence>
<protein>
    <submittedName>
        <fullName evidence="1">Uncharacterized protein</fullName>
    </submittedName>
</protein>
<evidence type="ECO:0000313" key="1">
    <source>
        <dbReference type="EMBL" id="QIW86398.1"/>
    </source>
</evidence>
<dbReference type="EMBL" id="MT197175">
    <property type="protein sequence ID" value="QIW86398.1"/>
    <property type="molecule type" value="Genomic_DNA"/>
</dbReference>
<proteinExistence type="predicted"/>
<evidence type="ECO:0000313" key="2">
    <source>
        <dbReference type="Proteomes" id="UP000501543"/>
    </source>
</evidence>
<reference evidence="1 2" key="1">
    <citation type="submission" date="2020-03" db="EMBL/GenBank/DDBJ databases">
        <title>Isolation and characterization of two Klebsiella pneumoniae phages encoding divergent depolymerases.</title>
        <authorList>
            <person name="Domingo-Calap P."/>
            <person name="Beamud B."/>
            <person name="Mora L."/>
            <person name="Gonzalez-Candelas F."/>
            <person name="Sanjuan R."/>
        </authorList>
    </citation>
    <scope>NUCLEOTIDE SEQUENCE [LARGE SCALE GENOMIC DNA]</scope>
</reference>
<accession>A0A6H0X2M9</accession>
<keyword evidence="2" id="KW-1185">Reference proteome</keyword>
<gene>
    <name evidence="1" type="ORF">VLC5_28</name>
</gene>